<feature type="region of interest" description="Disordered" evidence="11">
    <location>
        <begin position="136"/>
        <end position="162"/>
    </location>
</feature>
<dbReference type="RefSeq" id="WP_163963970.1">
    <property type="nucleotide sequence ID" value="NZ_JAAGNX010000002.1"/>
</dbReference>
<comment type="catalytic activity">
    <reaction evidence="9 10">
        <text>L-glutamyl-tRNA(Gln) + L-glutamine + ATP + H2O = L-glutaminyl-tRNA(Gln) + L-glutamate + ADP + phosphate + H(+)</text>
        <dbReference type="Rhea" id="RHEA:17521"/>
        <dbReference type="Rhea" id="RHEA-COMP:9681"/>
        <dbReference type="Rhea" id="RHEA-COMP:9684"/>
        <dbReference type="ChEBI" id="CHEBI:15377"/>
        <dbReference type="ChEBI" id="CHEBI:15378"/>
        <dbReference type="ChEBI" id="CHEBI:29985"/>
        <dbReference type="ChEBI" id="CHEBI:30616"/>
        <dbReference type="ChEBI" id="CHEBI:43474"/>
        <dbReference type="ChEBI" id="CHEBI:58359"/>
        <dbReference type="ChEBI" id="CHEBI:78520"/>
        <dbReference type="ChEBI" id="CHEBI:78521"/>
        <dbReference type="ChEBI" id="CHEBI:456216"/>
        <dbReference type="EC" id="6.3.5.7"/>
    </reaction>
</comment>
<evidence type="ECO:0000256" key="2">
    <source>
        <dbReference type="ARBA" id="ARBA00011123"/>
    </source>
</evidence>
<comment type="subunit">
    <text evidence="2 10">Heterotrimer of A, B and C subunits.</text>
</comment>
<accession>A0A6B2M1M0</accession>
<dbReference type="InterPro" id="IPR036928">
    <property type="entry name" value="AS_sf"/>
</dbReference>
<keyword evidence="14" id="KW-1185">Reference proteome</keyword>
<evidence type="ECO:0000256" key="1">
    <source>
        <dbReference type="ARBA" id="ARBA00008069"/>
    </source>
</evidence>
<dbReference type="Gene3D" id="3.90.1300.10">
    <property type="entry name" value="Amidase signature (AS) domain"/>
    <property type="match status" value="1"/>
</dbReference>
<evidence type="ECO:0000256" key="10">
    <source>
        <dbReference type="HAMAP-Rule" id="MF_00120"/>
    </source>
</evidence>
<dbReference type="NCBIfam" id="TIGR00132">
    <property type="entry name" value="gatA"/>
    <property type="match status" value="1"/>
</dbReference>
<comment type="function">
    <text evidence="10">Allows the formation of correctly charged Gln-tRNA(Gln) through the transamidation of misacylated Glu-tRNA(Gln) in organisms which lack glutaminyl-tRNA synthetase. The reaction takes place in the presence of glutamine and ATP through an activated gamma-phospho-Glu-tRNA(Gln).</text>
</comment>
<evidence type="ECO:0000256" key="11">
    <source>
        <dbReference type="SAM" id="MobiDB-lite"/>
    </source>
</evidence>
<sequence length="494" mass="52909">MDTEGILEASAIELGKALHKGKVSSVEICTALADQVEAIDPEVGAFLTLDREKVLEAAAASDARREKGKKLSPIDGIPVGIKDVMAIEGEPLTCASRILEKFNSPYTGTVGNKLLSAGLIPFGRLNMDEFAMGSSTENSAVKKTRNPWNTEHAPGGSSGGSAAAVAARECPWSLGSDTGGSIRQPAAFCGVVGLKPTYGRVSRFGLAAFASSLDQIGPMGRSIDDVATLLDVISGPDPLDSTSWPEKLEAASVQLHMPDEPRKLGIPEEYFGEGIQPEVRSAVEEVIEVYRTVGYKIKKISLPHTGLAVPTYYIIATAEASSNLARYDGIRYTHRSPKAVDGIDLYYQSRGEGFGQEVKRRIILGSYVLSSGYYDAYYKRAQQVRTLIRNDFLKAFGEVDAILTPTTPSPAFQIGEKVDDPISMYLADIFTISVNLAGLPGLSMPCGLSESGLPIGFQLIGQPFAEGNLLQTGKAYEIAQPFKHRPALVTNNGK</sequence>
<feature type="active site" description="Acyl-ester intermediate" evidence="10">
    <location>
        <position position="181"/>
    </location>
</feature>
<evidence type="ECO:0000256" key="7">
    <source>
        <dbReference type="ARBA" id="ARBA00022840"/>
    </source>
</evidence>
<keyword evidence="6 10" id="KW-0547">Nucleotide-binding</keyword>
<reference evidence="13 14" key="1">
    <citation type="submission" date="2020-02" db="EMBL/GenBank/DDBJ databases">
        <title>Albibacoteraceae fam. nov., the first described family within the subdivision 4 Verrucomicrobia.</title>
        <authorList>
            <person name="Xi F."/>
        </authorList>
    </citation>
    <scope>NUCLEOTIDE SEQUENCE [LARGE SCALE GENOMIC DNA]</scope>
    <source>
        <strain evidence="13 14">CK1056</strain>
    </source>
</reference>
<comment type="caution">
    <text evidence="13">The sequence shown here is derived from an EMBL/GenBank/DDBJ whole genome shotgun (WGS) entry which is preliminary data.</text>
</comment>
<dbReference type="GO" id="GO:0030956">
    <property type="term" value="C:glutamyl-tRNA(Gln) amidotransferase complex"/>
    <property type="evidence" value="ECO:0007669"/>
    <property type="project" value="InterPro"/>
</dbReference>
<dbReference type="AlphaFoldDB" id="A0A6B2M1M0"/>
<protein>
    <recommendedName>
        <fullName evidence="4 10">Glutamyl-tRNA(Gln) amidotransferase subunit A</fullName>
        <shortName evidence="10">Glu-ADT subunit A</shortName>
        <ecNumber evidence="3 10">6.3.5.7</ecNumber>
    </recommendedName>
</protein>
<dbReference type="SUPFAM" id="SSF75304">
    <property type="entry name" value="Amidase signature (AS) enzymes"/>
    <property type="match status" value="1"/>
</dbReference>
<comment type="similarity">
    <text evidence="1 10">Belongs to the amidase family. GatA subfamily.</text>
</comment>
<feature type="domain" description="Amidase" evidence="12">
    <location>
        <begin position="27"/>
        <end position="470"/>
    </location>
</feature>
<dbReference type="PANTHER" id="PTHR11895">
    <property type="entry name" value="TRANSAMIDASE"/>
    <property type="match status" value="1"/>
</dbReference>
<name>A0A6B2M1M0_9BACT</name>
<dbReference type="InterPro" id="IPR023631">
    <property type="entry name" value="Amidase_dom"/>
</dbReference>
<keyword evidence="5 10" id="KW-0436">Ligase</keyword>
<organism evidence="13 14">
    <name type="scientific">Oceanipulchritudo coccoides</name>
    <dbReference type="NCBI Taxonomy" id="2706888"/>
    <lineage>
        <taxon>Bacteria</taxon>
        <taxon>Pseudomonadati</taxon>
        <taxon>Verrucomicrobiota</taxon>
        <taxon>Opitutia</taxon>
        <taxon>Puniceicoccales</taxon>
        <taxon>Oceanipulchritudinaceae</taxon>
        <taxon>Oceanipulchritudo</taxon>
    </lineage>
</organism>
<dbReference type="HAMAP" id="MF_00120">
    <property type="entry name" value="GatA"/>
    <property type="match status" value="1"/>
</dbReference>
<evidence type="ECO:0000259" key="12">
    <source>
        <dbReference type="Pfam" id="PF01425"/>
    </source>
</evidence>
<dbReference type="EMBL" id="JAAGNX010000002">
    <property type="protein sequence ID" value="NDV62242.1"/>
    <property type="molecule type" value="Genomic_DNA"/>
</dbReference>
<feature type="compositionally biased region" description="Polar residues" evidence="11">
    <location>
        <begin position="136"/>
        <end position="149"/>
    </location>
</feature>
<evidence type="ECO:0000256" key="8">
    <source>
        <dbReference type="ARBA" id="ARBA00022917"/>
    </source>
</evidence>
<evidence type="ECO:0000313" key="13">
    <source>
        <dbReference type="EMBL" id="NDV62242.1"/>
    </source>
</evidence>
<evidence type="ECO:0000256" key="6">
    <source>
        <dbReference type="ARBA" id="ARBA00022741"/>
    </source>
</evidence>
<dbReference type="InterPro" id="IPR020556">
    <property type="entry name" value="Amidase_CS"/>
</dbReference>
<evidence type="ECO:0000256" key="3">
    <source>
        <dbReference type="ARBA" id="ARBA00012739"/>
    </source>
</evidence>
<evidence type="ECO:0000256" key="5">
    <source>
        <dbReference type="ARBA" id="ARBA00022598"/>
    </source>
</evidence>
<dbReference type="GO" id="GO:0005524">
    <property type="term" value="F:ATP binding"/>
    <property type="evidence" value="ECO:0007669"/>
    <property type="project" value="UniProtKB-KW"/>
</dbReference>
<dbReference type="GO" id="GO:0050567">
    <property type="term" value="F:glutaminyl-tRNA synthase (glutamine-hydrolyzing) activity"/>
    <property type="evidence" value="ECO:0007669"/>
    <property type="project" value="UniProtKB-UniRule"/>
</dbReference>
<gene>
    <name evidence="10 13" type="primary">gatA</name>
    <name evidence="13" type="ORF">G0Q06_07265</name>
</gene>
<dbReference type="Proteomes" id="UP000478417">
    <property type="component" value="Unassembled WGS sequence"/>
</dbReference>
<evidence type="ECO:0000313" key="14">
    <source>
        <dbReference type="Proteomes" id="UP000478417"/>
    </source>
</evidence>
<dbReference type="GO" id="GO:0006412">
    <property type="term" value="P:translation"/>
    <property type="evidence" value="ECO:0007669"/>
    <property type="project" value="UniProtKB-UniRule"/>
</dbReference>
<dbReference type="InterPro" id="IPR004412">
    <property type="entry name" value="GatA"/>
</dbReference>
<dbReference type="InterPro" id="IPR000120">
    <property type="entry name" value="Amidase"/>
</dbReference>
<proteinExistence type="inferred from homology"/>
<dbReference type="PROSITE" id="PS00571">
    <property type="entry name" value="AMIDASES"/>
    <property type="match status" value="1"/>
</dbReference>
<dbReference type="Pfam" id="PF01425">
    <property type="entry name" value="Amidase"/>
    <property type="match status" value="1"/>
</dbReference>
<keyword evidence="13" id="KW-0808">Transferase</keyword>
<dbReference type="GO" id="GO:0016740">
    <property type="term" value="F:transferase activity"/>
    <property type="evidence" value="ECO:0007669"/>
    <property type="project" value="UniProtKB-KW"/>
</dbReference>
<keyword evidence="8 10" id="KW-0648">Protein biosynthesis</keyword>
<feature type="active site" description="Charge relay system" evidence="10">
    <location>
        <position position="82"/>
    </location>
</feature>
<feature type="active site" description="Charge relay system" evidence="10">
    <location>
        <position position="157"/>
    </location>
</feature>
<dbReference type="EC" id="6.3.5.7" evidence="3 10"/>
<dbReference type="PANTHER" id="PTHR11895:SF151">
    <property type="entry name" value="GLUTAMYL-TRNA(GLN) AMIDOTRANSFERASE SUBUNIT A"/>
    <property type="match status" value="1"/>
</dbReference>
<keyword evidence="7 10" id="KW-0067">ATP-binding</keyword>
<evidence type="ECO:0000256" key="9">
    <source>
        <dbReference type="ARBA" id="ARBA00047407"/>
    </source>
</evidence>
<evidence type="ECO:0000256" key="4">
    <source>
        <dbReference type="ARBA" id="ARBA00014428"/>
    </source>
</evidence>